<reference evidence="13 14" key="1">
    <citation type="submission" date="2019-03" db="EMBL/GenBank/DDBJ databases">
        <title>Genomic Encyclopedia of Type Strains, Phase IV (KMG-IV): sequencing the most valuable type-strain genomes for metagenomic binning, comparative biology and taxonomic classification.</title>
        <authorList>
            <person name="Goeker M."/>
        </authorList>
    </citation>
    <scope>NUCLEOTIDE SEQUENCE [LARGE SCALE GENOMIC DNA]</scope>
    <source>
        <strain evidence="13 14">DSM 24629</strain>
    </source>
</reference>
<feature type="domain" description="Pectate disaccharide-lyase-like N-terminal" evidence="11">
    <location>
        <begin position="813"/>
        <end position="998"/>
    </location>
</feature>
<evidence type="ECO:0000256" key="3">
    <source>
        <dbReference type="ARBA" id="ARBA00022525"/>
    </source>
</evidence>
<sequence length="1486" mass="162197">MAKKRVVGLIMSLVLVFSSMSLTVLGQESVLGDNGGQSRISTENEDIEGEVEISDWEDSFFGDIGGAGSIDPEHYEVTPKEDGSVFMRVSNNKGKIASSADGLAFYYKEIPSDLNFEISATAEIIDYSVNNQVSFGLMIRDEVLKNESDGSVSSDYIAAGPLGLARDAEYTFTRKDGTLSREGLFSVNPVQGDKVDISIQKVGNTYILTVGDEAPVVIENFDFAGNSLFAGLYVVRNATVNFTNVKLNIEGQLGDWEDSFFGDIGGQDKINPVDYEITPNEDGTLRMRVSNNRGKIAGSTDGLAFYYKEVPANLNFEITAKAKINEYSVNNQVSFGLMVRDEILHNISEGTLSTDYVAAGPLGLARDAEYTFSRKDGSLSREGFFGVNPVPGDVLDLSIRKAGNTYVLTVGNEEPVVYEDFEFAGNTLYVGMYAVRNADITFSDFDIKVDARRVTEVEASVNEGVEILLGQELESDLLDVSAVFSDGSKQALSGSDYIVTGYDSSEVGTTTVTINYNGVTTTVDIDITALTATELSVKYFPAKTDYYIGDRFDADGFEVTAVYNDGYLVKEISEDLYEFIIEDVNEEGAFTSAGVKTITVVSTETPETTTSFEVNVSNATLTGLDIRQLPQKTLYFIDDELELDGMVVYSKYSDGNQVRLLRNEYVVSELDTSEPGSKRLTLSHKDFTTDLTLEVKVKELVGIEVTEYPKTTYFVGENFDATGLVVSQVYDNEDREVIENYTIDTDAFDSSQAGVYELVISSSVGSTVLKVTVREGAPVEWHSIIFGQSAGAERNQVNVLEDGTIELSALGNAGKVTGDQDGISYYYTILDPDQDNFVLSADIKVIRYAKSPHDGQESFGIMARDAIGTHLDASVFSSNIAVVGGYSGGTTLPNGTQLYVRTGVVSSDGERLPGHEGRQSIMIKEELPTTANTYPEQDYRLTLSKTNSGYVGQLNNGEEVMFFEPDILSLQDSDNLFVGFFTAREAHIEVSNIEFAVTATETDAPKVEAPLEAIDAAFEVVSLERTSETNYNFMLEATASGTVTIKQGQEIIATDAEVIAGETFALTTEIPGNDKTNFSVTFLPDDTQLLTSYDKIVQNFTVENRIYLDGEDIYVSPTGTPNGSGTEEDPVDLDTAIDFVLPGQRILMLDGHYVRDTRLVINKYNDGTERHMKFLVAAPGARPVIDFDRRVAGALFSGNYWYIEGMDFARSAGNSQGVRLGGSHNIINNARFYENGDTGMQISRTDLSMDINEWPSHNIIANSVSFDNRDPSGNNADGFAAKLTSGYGNIFIRCIAHNNIDDGWDLYTKVGEGAIGPVQIIDSISYNNGFLTDGTVGNGKNGFKLGGEGVHVPHILKNSVAFGNGSNGISSNSNPGLIIEDSISFNNQRNVYLYTYTNIQTDFQVDGLVSFHQNPENSTSDTYPGNLESDRNYFFDGNASLNASGEEAVLTDADFAKLNNLTARIRDDKGNINWDAFYEIVAPFLQ</sequence>
<evidence type="ECO:0000256" key="1">
    <source>
        <dbReference type="ARBA" id="ARBA00001913"/>
    </source>
</evidence>
<feature type="domain" description="Ig-like" evidence="10">
    <location>
        <begin position="541"/>
        <end position="616"/>
    </location>
</feature>
<dbReference type="GO" id="GO:0046872">
    <property type="term" value="F:metal ion binding"/>
    <property type="evidence" value="ECO:0007669"/>
    <property type="project" value="UniProtKB-KW"/>
</dbReference>
<dbReference type="RefSeq" id="WP_207669204.1">
    <property type="nucleotide sequence ID" value="NZ_SMAL01000008.1"/>
</dbReference>
<dbReference type="GO" id="GO:0016837">
    <property type="term" value="F:carbon-oxygen lyase activity, acting on polysaccharides"/>
    <property type="evidence" value="ECO:0007669"/>
    <property type="project" value="TreeGrafter"/>
</dbReference>
<keyword evidence="7" id="KW-0456">Lyase</keyword>
<dbReference type="PANTHER" id="PTHR40088:SF1">
    <property type="entry name" value="PECTATE LYASE PEL9"/>
    <property type="match status" value="1"/>
</dbReference>
<evidence type="ECO:0000313" key="14">
    <source>
        <dbReference type="Proteomes" id="UP000294902"/>
    </source>
</evidence>
<feature type="domain" description="Ig-like" evidence="10">
    <location>
        <begin position="707"/>
        <end position="773"/>
    </location>
</feature>
<dbReference type="SUPFAM" id="SSF51126">
    <property type="entry name" value="Pectin lyase-like"/>
    <property type="match status" value="1"/>
</dbReference>
<dbReference type="InterPro" id="IPR058953">
    <property type="entry name" value="PelX-like_N"/>
</dbReference>
<evidence type="ECO:0000259" key="10">
    <source>
        <dbReference type="Pfam" id="PF07523"/>
    </source>
</evidence>
<evidence type="ECO:0000259" key="11">
    <source>
        <dbReference type="Pfam" id="PF25849"/>
    </source>
</evidence>
<evidence type="ECO:0000256" key="4">
    <source>
        <dbReference type="ARBA" id="ARBA00022723"/>
    </source>
</evidence>
<evidence type="ECO:0000256" key="2">
    <source>
        <dbReference type="ARBA" id="ARBA00004613"/>
    </source>
</evidence>
<dbReference type="InterPro" id="IPR022038">
    <property type="entry name" value="Ig-like_bact"/>
</dbReference>
<feature type="chain" id="PRO_5020264017" evidence="9">
    <location>
        <begin position="27"/>
        <end position="1486"/>
    </location>
</feature>
<dbReference type="GO" id="GO:0005576">
    <property type="term" value="C:extracellular region"/>
    <property type="evidence" value="ECO:0007669"/>
    <property type="project" value="UniProtKB-SubCell"/>
</dbReference>
<keyword evidence="6" id="KW-0106">Calcium</keyword>
<comment type="subcellular location">
    <subcellularLocation>
        <location evidence="2">Secreted</location>
    </subcellularLocation>
</comment>
<gene>
    <name evidence="13" type="ORF">EDC18_108107</name>
</gene>
<evidence type="ECO:0000256" key="9">
    <source>
        <dbReference type="SAM" id="SignalP"/>
    </source>
</evidence>
<keyword evidence="5 9" id="KW-0732">Signal</keyword>
<dbReference type="Pfam" id="PF25849">
    <property type="entry name" value="PelX_N"/>
    <property type="match status" value="3"/>
</dbReference>
<protein>
    <submittedName>
        <fullName evidence="13">Ig-like protein group 3</fullName>
    </submittedName>
</protein>
<comment type="similarity">
    <text evidence="8">Belongs to the polysaccharide lyase 9 family.</text>
</comment>
<dbReference type="InterPro" id="IPR052052">
    <property type="entry name" value="Polysaccharide_Lyase_9"/>
</dbReference>
<evidence type="ECO:0000256" key="8">
    <source>
        <dbReference type="ARBA" id="ARBA00038263"/>
    </source>
</evidence>
<dbReference type="Pfam" id="PF25850">
    <property type="entry name" value="PelX_Ig"/>
    <property type="match status" value="1"/>
</dbReference>
<dbReference type="Proteomes" id="UP000294902">
    <property type="component" value="Unassembled WGS sequence"/>
</dbReference>
<dbReference type="EMBL" id="SMAL01000008">
    <property type="protein sequence ID" value="TCT13869.1"/>
    <property type="molecule type" value="Genomic_DNA"/>
</dbReference>
<evidence type="ECO:0000259" key="12">
    <source>
        <dbReference type="Pfam" id="PF25850"/>
    </source>
</evidence>
<dbReference type="InterPro" id="IPR011050">
    <property type="entry name" value="Pectin_lyase_fold/virulence"/>
</dbReference>
<proteinExistence type="inferred from homology"/>
<keyword evidence="4" id="KW-0479">Metal-binding</keyword>
<evidence type="ECO:0000256" key="5">
    <source>
        <dbReference type="ARBA" id="ARBA00022729"/>
    </source>
</evidence>
<organism evidence="13 14">
    <name type="scientific">Natranaerovirga pectinivora</name>
    <dbReference type="NCBI Taxonomy" id="682400"/>
    <lineage>
        <taxon>Bacteria</taxon>
        <taxon>Bacillati</taxon>
        <taxon>Bacillota</taxon>
        <taxon>Clostridia</taxon>
        <taxon>Lachnospirales</taxon>
        <taxon>Natranaerovirgaceae</taxon>
        <taxon>Natranaerovirga</taxon>
    </lineage>
</organism>
<comment type="cofactor">
    <cofactor evidence="1">
        <name>Ca(2+)</name>
        <dbReference type="ChEBI" id="CHEBI:29108"/>
    </cofactor>
</comment>
<dbReference type="Pfam" id="PF07523">
    <property type="entry name" value="Big_3"/>
    <property type="match status" value="4"/>
</dbReference>
<evidence type="ECO:0000256" key="7">
    <source>
        <dbReference type="ARBA" id="ARBA00023239"/>
    </source>
</evidence>
<feature type="domain" description="Ig-like" evidence="10">
    <location>
        <begin position="467"/>
        <end position="525"/>
    </location>
</feature>
<dbReference type="InterPro" id="IPR006626">
    <property type="entry name" value="PbH1"/>
</dbReference>
<feature type="signal peptide" evidence="9">
    <location>
        <begin position="1"/>
        <end position="26"/>
    </location>
</feature>
<feature type="domain" description="Pectate disaccharide-lyase-like N-terminal" evidence="11">
    <location>
        <begin position="91"/>
        <end position="144"/>
    </location>
</feature>
<name>A0A4R3MP22_9FIRM</name>
<feature type="domain" description="Ig-like" evidence="10">
    <location>
        <begin position="630"/>
        <end position="695"/>
    </location>
</feature>
<dbReference type="InterPro" id="IPR012334">
    <property type="entry name" value="Pectin_lyas_fold"/>
</dbReference>
<evidence type="ECO:0000313" key="13">
    <source>
        <dbReference type="EMBL" id="TCT13869.1"/>
    </source>
</evidence>
<keyword evidence="3" id="KW-0964">Secreted</keyword>
<dbReference type="InterPro" id="IPR058863">
    <property type="entry name" value="PelX-like_Ig"/>
</dbReference>
<comment type="caution">
    <text evidence="13">The sequence shown here is derived from an EMBL/GenBank/DDBJ whole genome shotgun (WGS) entry which is preliminary data.</text>
</comment>
<feature type="domain" description="Pectate disaccharide-lyase-like central Ig-like" evidence="12">
    <location>
        <begin position="1019"/>
        <end position="1102"/>
    </location>
</feature>
<feature type="domain" description="Pectate disaccharide-lyase-like N-terminal" evidence="11">
    <location>
        <begin position="283"/>
        <end position="343"/>
    </location>
</feature>
<accession>A0A4R3MP22</accession>
<keyword evidence="14" id="KW-1185">Reference proteome</keyword>
<dbReference type="SMART" id="SM00710">
    <property type="entry name" value="PbH1"/>
    <property type="match status" value="7"/>
</dbReference>
<dbReference type="Gene3D" id="2.160.20.10">
    <property type="entry name" value="Single-stranded right-handed beta-helix, Pectin lyase-like"/>
    <property type="match status" value="1"/>
</dbReference>
<dbReference type="Gene3D" id="2.60.40.3630">
    <property type="match status" value="4"/>
</dbReference>
<evidence type="ECO:0000256" key="6">
    <source>
        <dbReference type="ARBA" id="ARBA00022837"/>
    </source>
</evidence>
<dbReference type="PANTHER" id="PTHR40088">
    <property type="entry name" value="PECTATE LYASE (EUROFUNG)"/>
    <property type="match status" value="1"/>
</dbReference>